<evidence type="ECO:0000313" key="2">
    <source>
        <dbReference type="EMBL" id="EON70231.1"/>
    </source>
</evidence>
<dbReference type="PANTHER" id="PTHR42702:SF1">
    <property type="entry name" value="REGULATORY PROTEIN FOR BETA-LACTAMASE"/>
    <property type="match status" value="1"/>
</dbReference>
<accession>R7Z8G6</accession>
<dbReference type="Gene3D" id="1.10.287.1080">
    <property type="entry name" value="MazG-like"/>
    <property type="match status" value="1"/>
</dbReference>
<dbReference type="InterPro" id="IPR011411">
    <property type="entry name" value="MazG-related_YvdC"/>
</dbReference>
<dbReference type="PANTHER" id="PTHR42702">
    <property type="entry name" value="NUCLEOTIDE PYROPHOSPHOHYDROLASE"/>
    <property type="match status" value="1"/>
</dbReference>
<name>R7Z8G6_LYSSH</name>
<reference evidence="2 3" key="1">
    <citation type="submission" date="2013-04" db="EMBL/GenBank/DDBJ databases">
        <title>Draft genome of the heavy metal tolerant bacterium Lysinibacillus sphaericus strain OT4b.31.</title>
        <authorList>
            <person name="Pena-Montenegro T.D."/>
            <person name="Dussan J."/>
        </authorList>
    </citation>
    <scope>NUCLEOTIDE SEQUENCE [LARGE SCALE GENOMIC DNA]</scope>
    <source>
        <strain evidence="2 3">OT4b.31</strain>
    </source>
</reference>
<dbReference type="PATRIC" id="fig|1285586.5.peg.4691"/>
<sequence length="102" mass="12102">MDISSMQKYVKQFSEEKGFHVNTIHTRTLYLVTEVGELAKEILSISFNPTEEKVRLAKENIGLEMYDVLFNVLDLANRLEIELEDASRKKMEMNKDRIWYER</sequence>
<evidence type="ECO:0000259" key="1">
    <source>
        <dbReference type="Pfam" id="PF03819"/>
    </source>
</evidence>
<dbReference type="HOGENOM" id="CLU_173110_1_0_9"/>
<dbReference type="AlphaFoldDB" id="R7Z8G6"/>
<protein>
    <recommendedName>
        <fullName evidence="1">NTP pyrophosphohydrolase MazG-like domain-containing protein</fullName>
    </recommendedName>
</protein>
<proteinExistence type="predicted"/>
<dbReference type="OrthoDB" id="2418132at2"/>
<dbReference type="Proteomes" id="UP000013911">
    <property type="component" value="Unassembled WGS sequence"/>
</dbReference>
<dbReference type="EMBL" id="AQPX01000044">
    <property type="protein sequence ID" value="EON70231.1"/>
    <property type="molecule type" value="Genomic_DNA"/>
</dbReference>
<dbReference type="SUPFAM" id="SSF101386">
    <property type="entry name" value="all-alpha NTP pyrophosphatases"/>
    <property type="match status" value="1"/>
</dbReference>
<dbReference type="PIRSF" id="PIRSF036521">
    <property type="entry name" value="UCP036521_pph"/>
    <property type="match status" value="1"/>
</dbReference>
<organism evidence="2 3">
    <name type="scientific">Lysinibacillus sphaericus OT4b.31</name>
    <dbReference type="NCBI Taxonomy" id="1285586"/>
    <lineage>
        <taxon>Bacteria</taxon>
        <taxon>Bacillati</taxon>
        <taxon>Bacillota</taxon>
        <taxon>Bacilli</taxon>
        <taxon>Bacillales</taxon>
        <taxon>Bacillaceae</taxon>
        <taxon>Lysinibacillus</taxon>
    </lineage>
</organism>
<evidence type="ECO:0000313" key="3">
    <source>
        <dbReference type="Proteomes" id="UP000013911"/>
    </source>
</evidence>
<feature type="domain" description="NTP pyrophosphohydrolase MazG-like" evidence="1">
    <location>
        <begin position="23"/>
        <end position="92"/>
    </location>
</feature>
<comment type="caution">
    <text evidence="2">The sequence shown here is derived from an EMBL/GenBank/DDBJ whole genome shotgun (WGS) entry which is preliminary data.</text>
</comment>
<dbReference type="RefSeq" id="WP_010861396.1">
    <property type="nucleotide sequence ID" value="NZ_KB933419.1"/>
</dbReference>
<dbReference type="eggNOG" id="COG1694">
    <property type="taxonomic scope" value="Bacteria"/>
</dbReference>
<gene>
    <name evidence="2" type="ORF">H131_22511</name>
</gene>
<dbReference type="Pfam" id="PF03819">
    <property type="entry name" value="MazG"/>
    <property type="match status" value="1"/>
</dbReference>
<dbReference type="InterPro" id="IPR004518">
    <property type="entry name" value="MazG-like_dom"/>
</dbReference>